<dbReference type="GO" id="GO:0006650">
    <property type="term" value="P:glycerophospholipid metabolic process"/>
    <property type="evidence" value="ECO:0007669"/>
    <property type="project" value="UniProtKB-UniRule"/>
</dbReference>
<comment type="cofactor">
    <cofactor evidence="11 12">
        <name>Zn(2+)</name>
        <dbReference type="ChEBI" id="CHEBI:29105"/>
    </cofactor>
    <text evidence="11 12">Binds 1 zinc ion per subunit.</text>
</comment>
<keyword evidence="6 11" id="KW-0560">Oxidoreductase</keyword>
<comment type="catalytic activity">
    <reaction evidence="11">
        <text>sn-glycerol 1-phosphate + NADP(+) = dihydroxyacetone phosphate + NADPH + H(+)</text>
        <dbReference type="Rhea" id="RHEA:21416"/>
        <dbReference type="ChEBI" id="CHEBI:15378"/>
        <dbReference type="ChEBI" id="CHEBI:57642"/>
        <dbReference type="ChEBI" id="CHEBI:57685"/>
        <dbReference type="ChEBI" id="CHEBI:57783"/>
        <dbReference type="ChEBI" id="CHEBI:58349"/>
        <dbReference type="EC" id="1.1.1.261"/>
    </reaction>
</comment>
<evidence type="ECO:0000256" key="2">
    <source>
        <dbReference type="ARBA" id="ARBA00022516"/>
    </source>
</evidence>
<comment type="function">
    <text evidence="11">Catalyzes the NAD(P)H-dependent reduction of dihydroxyacetonephosphate (DHAP or glycerone phosphate) to glycerol 1-phosphate (G1P). The G1P thus generated is used as the glycerophosphate backbone of phospholipids in the cellular membranes of Archaea.</text>
</comment>
<dbReference type="EMBL" id="CP006933">
    <property type="protein sequence ID" value="AIS31880.1"/>
    <property type="molecule type" value="Genomic_DNA"/>
</dbReference>
<reference evidence="17" key="3">
    <citation type="submission" date="2014-09" db="EMBL/GenBank/DDBJ databases">
        <authorList>
            <person name="Bishop-Lilly K.A."/>
            <person name="Broomall S.M."/>
            <person name="Chain P.S."/>
            <person name="Chertkov O."/>
            <person name="Coyne S.R."/>
            <person name="Daligault H.E."/>
            <person name="Davenport K.W."/>
            <person name="Erkkila T."/>
            <person name="Frey K.G."/>
            <person name="Gibbons H.S."/>
            <person name="Gu W."/>
            <person name="Jaissle J."/>
            <person name="Johnson S.L."/>
            <person name="Koroleva G.I."/>
            <person name="Ladner J.T."/>
            <person name="Lo C.-C."/>
            <person name="Minogue T.D."/>
            <person name="Munk C."/>
            <person name="Palacios G.F."/>
            <person name="Redden C.L."/>
            <person name="Rosenzweig C.N."/>
            <person name="Scholz M.B."/>
            <person name="Teshima H."/>
            <person name="Xu Y."/>
        </authorList>
    </citation>
    <scope>NUCLEOTIDE SEQUENCE</scope>
    <source>
        <strain evidence="17">Mb9</strain>
    </source>
</reference>
<gene>
    <name evidence="11 16" type="primary">egsA</name>
    <name evidence="15" type="ORF">BRM9_1064</name>
    <name evidence="16" type="ORF">DSM1535_1725</name>
    <name evidence="18" type="ORF">ISP06_11365</name>
    <name evidence="17" type="ORF">MB9_1279</name>
</gene>
<keyword evidence="9 11" id="KW-0594">Phospholipid biosynthesis</keyword>
<dbReference type="Proteomes" id="UP000606900">
    <property type="component" value="Unassembled WGS sequence"/>
</dbReference>
<comment type="pathway">
    <text evidence="11">Membrane lipid metabolism; glycerophospholipid metabolism.</text>
</comment>
<dbReference type="InterPro" id="IPR023002">
    <property type="entry name" value="G1P_dehydrogenase_arc"/>
</dbReference>
<feature type="binding site" evidence="11">
    <location>
        <position position="168"/>
    </location>
    <ligand>
        <name>Zn(2+)</name>
        <dbReference type="ChEBI" id="CHEBI:29105"/>
        <note>catalytic</note>
    </ligand>
</feature>
<evidence type="ECO:0000256" key="3">
    <source>
        <dbReference type="ARBA" id="ARBA00022723"/>
    </source>
</evidence>
<dbReference type="STRING" id="2162.BRM9_1064"/>
<name>A0A090I7A4_METFO</name>
<evidence type="ECO:0000256" key="8">
    <source>
        <dbReference type="ARBA" id="ARBA00023098"/>
    </source>
</evidence>
<proteinExistence type="inferred from homology"/>
<dbReference type="UniPathway" id="UPA00940"/>
<evidence type="ECO:0000313" key="15">
    <source>
        <dbReference type="EMBL" id="AIS31880.1"/>
    </source>
</evidence>
<evidence type="ECO:0000256" key="12">
    <source>
        <dbReference type="PIRSR" id="PIRSR000112-1"/>
    </source>
</evidence>
<dbReference type="GO" id="GO:0005737">
    <property type="term" value="C:cytoplasm"/>
    <property type="evidence" value="ECO:0007669"/>
    <property type="project" value="UniProtKB-SubCell"/>
</dbReference>
<evidence type="ECO:0000256" key="1">
    <source>
        <dbReference type="ARBA" id="ARBA00022490"/>
    </source>
</evidence>
<dbReference type="EMBL" id="LN515531">
    <property type="protein sequence ID" value="CEA14050.1"/>
    <property type="molecule type" value="Genomic_DNA"/>
</dbReference>
<evidence type="ECO:0000313" key="16">
    <source>
        <dbReference type="EMBL" id="CEA14050.1"/>
    </source>
</evidence>
<dbReference type="OrthoDB" id="8656at2157"/>
<dbReference type="Proteomes" id="UP000029661">
    <property type="component" value="Chromosome"/>
</dbReference>
<comment type="subunit">
    <text evidence="11">Homooctamer.</text>
</comment>
<dbReference type="EC" id="1.1.1.261" evidence="11"/>
<evidence type="ECO:0000313" key="17">
    <source>
        <dbReference type="EMBL" id="CEL24917.1"/>
    </source>
</evidence>
<feature type="binding site" evidence="11">
    <location>
        <position position="264"/>
    </location>
    <ligand>
        <name>Zn(2+)</name>
        <dbReference type="ChEBI" id="CHEBI:29105"/>
        <note>catalytic</note>
    </ligand>
</feature>
<dbReference type="Gene3D" id="3.40.50.1970">
    <property type="match status" value="1"/>
</dbReference>
<feature type="binding site" evidence="11 14">
    <location>
        <begin position="94"/>
        <end position="98"/>
    </location>
    <ligand>
        <name>NAD(+)</name>
        <dbReference type="ChEBI" id="CHEBI:57540"/>
    </ligand>
</feature>
<keyword evidence="1 11" id="KW-0963">Cytoplasm</keyword>
<keyword evidence="2 11" id="KW-0444">Lipid biosynthesis</keyword>
<evidence type="ECO:0000256" key="9">
    <source>
        <dbReference type="ARBA" id="ARBA00023209"/>
    </source>
</evidence>
<dbReference type="GO" id="GO:0046872">
    <property type="term" value="F:metal ion binding"/>
    <property type="evidence" value="ECO:0007669"/>
    <property type="project" value="UniProtKB-KW"/>
</dbReference>
<dbReference type="InterPro" id="IPR016205">
    <property type="entry name" value="Glycerol_DH"/>
</dbReference>
<dbReference type="SUPFAM" id="SSF56796">
    <property type="entry name" value="Dehydroquinate synthase-like"/>
    <property type="match status" value="1"/>
</dbReference>
<dbReference type="EMBL" id="JADIIL010000038">
    <property type="protein sequence ID" value="MBF4476050.1"/>
    <property type="molecule type" value="Genomic_DNA"/>
</dbReference>
<feature type="binding site" evidence="11">
    <location>
        <position position="252"/>
    </location>
    <ligand>
        <name>substrate</name>
    </ligand>
</feature>
<dbReference type="NCBIfam" id="NF002022">
    <property type="entry name" value="PRK00843.1"/>
    <property type="match status" value="1"/>
</dbReference>
<feature type="binding site" evidence="11 14">
    <location>
        <position position="125"/>
    </location>
    <ligand>
        <name>NAD(+)</name>
        <dbReference type="ChEBI" id="CHEBI:57540"/>
    </ligand>
</feature>
<dbReference type="GO" id="GO:0008654">
    <property type="term" value="P:phospholipid biosynthetic process"/>
    <property type="evidence" value="ECO:0007669"/>
    <property type="project" value="UniProtKB-KW"/>
</dbReference>
<feature type="binding site" evidence="12">
    <location>
        <position position="168"/>
    </location>
    <ligand>
        <name>glycerol</name>
        <dbReference type="ChEBI" id="CHEBI:17754"/>
    </ligand>
</feature>
<feature type="binding site" evidence="11">
    <location>
        <position position="121"/>
    </location>
    <ligand>
        <name>substrate</name>
    </ligand>
</feature>
<reference evidence="16" key="2">
    <citation type="submission" date="2014-08" db="EMBL/GenBank/DDBJ databases">
        <authorList>
            <person name="Wibberg D."/>
        </authorList>
    </citation>
    <scope>NUCLEOTIDE SEQUENCE</scope>
</reference>
<feature type="binding site" evidence="11">
    <location>
        <position position="168"/>
    </location>
    <ligand>
        <name>substrate</name>
    </ligand>
</feature>
<feature type="binding site" evidence="11">
    <location>
        <position position="248"/>
    </location>
    <ligand>
        <name>Zn(2+)</name>
        <dbReference type="ChEBI" id="CHEBI:29105"/>
        <note>catalytic</note>
    </ligand>
</feature>
<dbReference type="HAMAP" id="MF_00497_A">
    <property type="entry name" value="G1P_dehydrogenase_A"/>
    <property type="match status" value="1"/>
</dbReference>
<feature type="binding site" evidence="13">
    <location>
        <position position="121"/>
    </location>
    <ligand>
        <name>glycerol</name>
        <dbReference type="ChEBI" id="CHEBI:17754"/>
    </ligand>
</feature>
<dbReference type="PANTHER" id="PTHR43616:SF5">
    <property type="entry name" value="GLYCEROL DEHYDROGENASE 1"/>
    <property type="match status" value="1"/>
</dbReference>
<evidence type="ECO:0000256" key="13">
    <source>
        <dbReference type="PIRSR" id="PIRSR000112-2"/>
    </source>
</evidence>
<keyword evidence="10 11" id="KW-1208">Phospholipid metabolism</keyword>
<comment type="catalytic activity">
    <reaction evidence="11">
        <text>sn-glycerol 1-phosphate + NAD(+) = dihydroxyacetone phosphate + NADH + H(+)</text>
        <dbReference type="Rhea" id="RHEA:21412"/>
        <dbReference type="ChEBI" id="CHEBI:15378"/>
        <dbReference type="ChEBI" id="CHEBI:57540"/>
        <dbReference type="ChEBI" id="CHEBI:57642"/>
        <dbReference type="ChEBI" id="CHEBI:57685"/>
        <dbReference type="ChEBI" id="CHEBI:57945"/>
        <dbReference type="EC" id="1.1.1.261"/>
    </reaction>
</comment>
<keyword evidence="5 11" id="KW-0521">NADP</keyword>
<evidence type="ECO:0000256" key="10">
    <source>
        <dbReference type="ARBA" id="ARBA00023264"/>
    </source>
</evidence>
<dbReference type="KEGG" id="mfi:DSM1535_1725"/>
<evidence type="ECO:0000313" key="18">
    <source>
        <dbReference type="EMBL" id="MBF4476050.1"/>
    </source>
</evidence>
<evidence type="ECO:0000256" key="14">
    <source>
        <dbReference type="PIRSR" id="PIRSR000112-3"/>
    </source>
</evidence>
<dbReference type="PIRSF" id="PIRSF000112">
    <property type="entry name" value="Glycerol_dehydrogenase"/>
    <property type="match status" value="1"/>
</dbReference>
<feature type="binding site" evidence="12">
    <location>
        <position position="248"/>
    </location>
    <ligand>
        <name>glycerol</name>
        <dbReference type="ChEBI" id="CHEBI:17754"/>
    </ligand>
</feature>
<keyword evidence="7 11" id="KW-0520">NAD</keyword>
<evidence type="ECO:0000256" key="11">
    <source>
        <dbReference type="HAMAP-Rule" id="MF_00497"/>
    </source>
</evidence>
<keyword evidence="19" id="KW-1185">Reference proteome</keyword>
<dbReference type="PATRIC" id="fig|2162.10.peg.1338"/>
<evidence type="ECO:0000256" key="4">
    <source>
        <dbReference type="ARBA" id="ARBA00022833"/>
    </source>
</evidence>
<reference evidence="18" key="4">
    <citation type="submission" date="2020-10" db="EMBL/GenBank/DDBJ databases">
        <title>Dehalococcoides mccartyi of a TCE/Cr reducing biochatode.</title>
        <authorList>
            <person name="Matturro B."/>
        </authorList>
    </citation>
    <scope>NUCLEOTIDE SEQUENCE</scope>
    <source>
        <strain evidence="18">Bin2</strain>
    </source>
</reference>
<keyword evidence="8 11" id="KW-0443">Lipid metabolism</keyword>
<protein>
    <recommendedName>
        <fullName evidence="11">Glycerol-1-phosphate dehydrogenase [NAD(P)+]</fullName>
        <shortName evidence="11">G1P dehydrogenase</shortName>
        <shortName evidence="11">G1PDH</shortName>
        <ecNumber evidence="11">1.1.1.261</ecNumber>
    </recommendedName>
    <alternativeName>
        <fullName evidence="11">Enantiomeric glycerophosphate synthase</fullName>
    </alternativeName>
    <alternativeName>
        <fullName evidence="11">sn-glycerol-1-phosphate dehydrogenase</fullName>
    </alternativeName>
</protein>
<keyword evidence="3 11" id="KW-0479">Metal-binding</keyword>
<dbReference type="CDD" id="cd08173">
    <property type="entry name" value="Gro1PDH"/>
    <property type="match status" value="1"/>
</dbReference>
<dbReference type="GeneID" id="26739525"/>
<dbReference type="KEGG" id="mfc:BRM9_1064"/>
<dbReference type="AlphaFoldDB" id="A0A090I7A4"/>
<comment type="similarity">
    <text evidence="11">Belongs to the glycerol-1-phosphate dehydrogenase family.</text>
</comment>
<feature type="binding site" evidence="11 14">
    <location>
        <begin position="116"/>
        <end position="119"/>
    </location>
    <ligand>
        <name>NAD(+)</name>
        <dbReference type="ChEBI" id="CHEBI:57540"/>
    </ligand>
</feature>
<dbReference type="Proteomes" id="UP000062768">
    <property type="component" value="Chromosome I"/>
</dbReference>
<evidence type="ECO:0000313" key="19">
    <source>
        <dbReference type="Proteomes" id="UP000062768"/>
    </source>
</evidence>
<keyword evidence="4 11" id="KW-0862">Zinc</keyword>
<evidence type="ECO:0000256" key="7">
    <source>
        <dbReference type="ARBA" id="ARBA00023027"/>
    </source>
</evidence>
<dbReference type="EMBL" id="LN734822">
    <property type="protein sequence ID" value="CEL24917.1"/>
    <property type="molecule type" value="Genomic_DNA"/>
</dbReference>
<dbReference type="Gene3D" id="1.20.1090.10">
    <property type="entry name" value="Dehydroquinate synthase-like - alpha domain"/>
    <property type="match status" value="1"/>
</dbReference>
<accession>A0A090I7A4</accession>
<reference evidence="15" key="1">
    <citation type="submission" date="2013-12" db="EMBL/GenBank/DDBJ databases">
        <title>The complete genome sequence of Methanobacterium sp. BRM9.</title>
        <authorList>
            <consortium name="Pastoral Greenhouse Gas Research Consortium"/>
            <person name="Kelly W.J."/>
            <person name="Leahy S.C."/>
            <person name="Perry R."/>
            <person name="Li D."/>
            <person name="Altermann E."/>
            <person name="Lambie S.C."/>
            <person name="Attwood G.T."/>
        </authorList>
    </citation>
    <scope>NUCLEOTIDE SEQUENCE [LARGE SCALE GENOMIC DNA]</scope>
    <source>
        <strain evidence="15">BRM9</strain>
    </source>
</reference>
<dbReference type="Pfam" id="PF13685">
    <property type="entry name" value="Fe-ADH_2"/>
    <property type="match status" value="1"/>
</dbReference>
<organism evidence="16">
    <name type="scientific">Methanobacterium formicicum</name>
    <dbReference type="NCBI Taxonomy" id="2162"/>
    <lineage>
        <taxon>Archaea</taxon>
        <taxon>Methanobacteriati</taxon>
        <taxon>Methanobacteriota</taxon>
        <taxon>Methanomada group</taxon>
        <taxon>Methanobacteria</taxon>
        <taxon>Methanobacteriales</taxon>
        <taxon>Methanobacteriaceae</taxon>
        <taxon>Methanobacterium</taxon>
    </lineage>
</organism>
<dbReference type="RefSeq" id="WP_048073158.1">
    <property type="nucleotide sequence ID" value="NZ_CALCVY010000235.1"/>
</dbReference>
<feature type="binding site" evidence="12">
    <location>
        <position position="264"/>
    </location>
    <ligand>
        <name>glycerol</name>
        <dbReference type="ChEBI" id="CHEBI:17754"/>
    </ligand>
</feature>
<sequence>MDFNRVKLPREIHSGPGVIKETGSICKDLKLSGRVLIASGPRTMKVAGEKVINSLQEHDFDVETIIIDAPSTDAVEAVQDRMKNMSAVLGVGGGKVIDVAKMAATQSGSHSVSVPTAASHDGISSPRASIKNEGGSISLKAEPPMGVIADTQIISQAPFRLMASGCGDIISNYTAVLDWKLAHRLLNEDFSDSASALSLVTAEMLIKSAGDIKEGLIESAAIVVKALISSGMAISIAGNSRPASGAEHKFSHALDIIAPKPALHGEQCGVGTIMMMYLHGGDWEFIRETLKTIKAPVNARELGIEPEYIIKALTKAHTIRKERYTILGDRGLTEAAATKLARKTGVID</sequence>
<dbReference type="PANTHER" id="PTHR43616">
    <property type="entry name" value="GLYCEROL DEHYDROGENASE"/>
    <property type="match status" value="1"/>
</dbReference>
<dbReference type="InterPro" id="IPR032837">
    <property type="entry name" value="G1PDH"/>
</dbReference>
<evidence type="ECO:0000256" key="5">
    <source>
        <dbReference type="ARBA" id="ARBA00022857"/>
    </source>
</evidence>
<evidence type="ECO:0000256" key="6">
    <source>
        <dbReference type="ARBA" id="ARBA00023002"/>
    </source>
</evidence>
<dbReference type="GO" id="GO:0050492">
    <property type="term" value="F:glycerol-1-phosphate dehydrogenase [NAD(P)+] activity"/>
    <property type="evidence" value="ECO:0007669"/>
    <property type="project" value="UniProtKB-UniRule"/>
</dbReference>
<comment type="subcellular location">
    <subcellularLocation>
        <location evidence="11">Cytoplasm</location>
    </subcellularLocation>
</comment>